<evidence type="ECO:0000313" key="3">
    <source>
        <dbReference type="Proteomes" id="UP000741863"/>
    </source>
</evidence>
<reference evidence="2 3" key="1">
    <citation type="submission" date="2021-01" db="EMBL/GenBank/DDBJ databases">
        <title>Genomic Encyclopedia of Type Strains, Phase IV (KMG-IV): sequencing the most valuable type-strain genomes for metagenomic binning, comparative biology and taxonomic classification.</title>
        <authorList>
            <person name="Goeker M."/>
        </authorList>
    </citation>
    <scope>NUCLEOTIDE SEQUENCE [LARGE SCALE GENOMIC DNA]</scope>
    <source>
        <strain evidence="2 3">DSM 25540</strain>
    </source>
</reference>
<dbReference type="Proteomes" id="UP000741863">
    <property type="component" value="Unassembled WGS sequence"/>
</dbReference>
<evidence type="ECO:0000256" key="1">
    <source>
        <dbReference type="SAM" id="MobiDB-lite"/>
    </source>
</evidence>
<sequence>MAIKLVSKGKQTINVTDKAYSVIYAPLGYKEVKKNGKGKTEQGKQEGHEAKKQSEDKGKETGGESKE</sequence>
<accession>A0ABS2PF62</accession>
<organism evidence="2 3">
    <name type="scientific">Geomicrobium sediminis</name>
    <dbReference type="NCBI Taxonomy" id="1347788"/>
    <lineage>
        <taxon>Bacteria</taxon>
        <taxon>Bacillati</taxon>
        <taxon>Bacillota</taxon>
        <taxon>Bacilli</taxon>
        <taxon>Bacillales</taxon>
        <taxon>Geomicrobium</taxon>
    </lineage>
</organism>
<protein>
    <submittedName>
        <fullName evidence="2">Uncharacterized protein</fullName>
    </submittedName>
</protein>
<feature type="region of interest" description="Disordered" evidence="1">
    <location>
        <begin position="31"/>
        <end position="67"/>
    </location>
</feature>
<keyword evidence="3" id="KW-1185">Reference proteome</keyword>
<proteinExistence type="predicted"/>
<comment type="caution">
    <text evidence="2">The sequence shown here is derived from an EMBL/GenBank/DDBJ whole genome shotgun (WGS) entry which is preliminary data.</text>
</comment>
<dbReference type="EMBL" id="JAFBEC010000009">
    <property type="protein sequence ID" value="MBM7634072.1"/>
    <property type="molecule type" value="Genomic_DNA"/>
</dbReference>
<evidence type="ECO:0000313" key="2">
    <source>
        <dbReference type="EMBL" id="MBM7634072.1"/>
    </source>
</evidence>
<gene>
    <name evidence="2" type="ORF">JOD17_003172</name>
</gene>
<dbReference type="RefSeq" id="WP_204698821.1">
    <property type="nucleotide sequence ID" value="NZ_JAFBEC010000009.1"/>
</dbReference>
<name>A0ABS2PF62_9BACL</name>